<feature type="domain" description="Hydrophobic seed protein" evidence="3">
    <location>
        <begin position="204"/>
        <end position="289"/>
    </location>
</feature>
<gene>
    <name evidence="4" type="ORF">POM88_054466</name>
</gene>
<dbReference type="EMBL" id="JAUIZM010000046">
    <property type="protein sequence ID" value="KAK1351334.1"/>
    <property type="molecule type" value="Genomic_DNA"/>
</dbReference>
<reference evidence="4" key="2">
    <citation type="submission" date="2023-05" db="EMBL/GenBank/DDBJ databases">
        <authorList>
            <person name="Schelkunov M.I."/>
        </authorList>
    </citation>
    <scope>NUCLEOTIDE SEQUENCE</scope>
    <source>
        <strain evidence="4">Hsosn_3</strain>
        <tissue evidence="4">Leaf</tissue>
    </source>
</reference>
<dbReference type="Gene3D" id="1.10.110.10">
    <property type="entry name" value="Plant lipid-transfer and hydrophobic proteins"/>
    <property type="match status" value="1"/>
</dbReference>
<evidence type="ECO:0000259" key="2">
    <source>
        <dbReference type="Pfam" id="PF13963"/>
    </source>
</evidence>
<feature type="domain" description="Transposase-associated" evidence="2">
    <location>
        <begin position="5"/>
        <end position="83"/>
    </location>
</feature>
<evidence type="ECO:0000313" key="4">
    <source>
        <dbReference type="EMBL" id="KAK1351334.1"/>
    </source>
</evidence>
<keyword evidence="1" id="KW-1133">Transmembrane helix</keyword>
<dbReference type="PANTHER" id="PTHR31731">
    <property type="match status" value="1"/>
</dbReference>
<evidence type="ECO:0000259" key="3">
    <source>
        <dbReference type="Pfam" id="PF14547"/>
    </source>
</evidence>
<dbReference type="Proteomes" id="UP001237642">
    <property type="component" value="Unassembled WGS sequence"/>
</dbReference>
<comment type="caution">
    <text evidence="4">The sequence shown here is derived from an EMBL/GenBank/DDBJ whole genome shotgun (WGS) entry which is preliminary data.</text>
</comment>
<protein>
    <recommendedName>
        <fullName evidence="6">Transposase-associated domain-containing protein</fullName>
    </recommendedName>
</protein>
<evidence type="ECO:0000256" key="1">
    <source>
        <dbReference type="SAM" id="Phobius"/>
    </source>
</evidence>
<feature type="transmembrane region" description="Helical" evidence="1">
    <location>
        <begin position="150"/>
        <end position="168"/>
    </location>
</feature>
<dbReference type="InterPro" id="IPR029480">
    <property type="entry name" value="Transpos_assoc"/>
</dbReference>
<evidence type="ECO:0008006" key="6">
    <source>
        <dbReference type="Google" id="ProtNLM"/>
    </source>
</evidence>
<keyword evidence="1" id="KW-0472">Membrane</keyword>
<keyword evidence="1" id="KW-0812">Transmembrane</keyword>
<dbReference type="InterPro" id="IPR027923">
    <property type="entry name" value="Hydrophob_seed_dom"/>
</dbReference>
<name>A0AAD8LX18_9APIA</name>
<dbReference type="Pfam" id="PF14547">
    <property type="entry name" value="Hydrophob_seed"/>
    <property type="match status" value="1"/>
</dbReference>
<keyword evidence="5" id="KW-1185">Reference proteome</keyword>
<evidence type="ECO:0000313" key="5">
    <source>
        <dbReference type="Proteomes" id="UP001237642"/>
    </source>
</evidence>
<dbReference type="InterPro" id="IPR051636">
    <property type="entry name" value="Plant_LTP/defense-related"/>
</dbReference>
<dbReference type="Pfam" id="PF13963">
    <property type="entry name" value="Transpos_assoc"/>
    <property type="match status" value="1"/>
</dbReference>
<organism evidence="4 5">
    <name type="scientific">Heracleum sosnowskyi</name>
    <dbReference type="NCBI Taxonomy" id="360622"/>
    <lineage>
        <taxon>Eukaryota</taxon>
        <taxon>Viridiplantae</taxon>
        <taxon>Streptophyta</taxon>
        <taxon>Embryophyta</taxon>
        <taxon>Tracheophyta</taxon>
        <taxon>Spermatophyta</taxon>
        <taxon>Magnoliopsida</taxon>
        <taxon>eudicotyledons</taxon>
        <taxon>Gunneridae</taxon>
        <taxon>Pentapetalae</taxon>
        <taxon>asterids</taxon>
        <taxon>campanulids</taxon>
        <taxon>Apiales</taxon>
        <taxon>Apiaceae</taxon>
        <taxon>Apioideae</taxon>
        <taxon>apioid superclade</taxon>
        <taxon>Tordylieae</taxon>
        <taxon>Tordyliinae</taxon>
        <taxon>Heracleum</taxon>
    </lineage>
</organism>
<sequence>MASDRSWMHHRFDARNNITEEYKLGVQNFISVALRGEVDSKGRIRCPCKECGNSWSKLPDNVTYDLYRYGIMESYTTWIFHGEKHRSRVEAETSSGNFGSRDDDMYDAREMLRDFADAHGNTIWSMLYIHLSTQVFVIISVDTMMYNSKGLALAFLFFNIIFTIQVNGQLPGFLPPIPNLVPPLPFLVPPIFPGQQSPPAAEICPKNTVKIKIACADVLGVSVLPVGAALNPLRTPCCKLVEGLLDIEVAACFCRALTLDAFIPGPGIPMQFVKLFNYCQKEAPPGYVCESS</sequence>
<accession>A0AAD8LX18</accession>
<reference evidence="4" key="1">
    <citation type="submission" date="2023-02" db="EMBL/GenBank/DDBJ databases">
        <title>Genome of toxic invasive species Heracleum sosnowskyi carries increased number of genes despite the absence of recent whole-genome duplications.</title>
        <authorList>
            <person name="Schelkunov M."/>
            <person name="Shtratnikova V."/>
            <person name="Makarenko M."/>
            <person name="Klepikova A."/>
            <person name="Omelchenko D."/>
            <person name="Novikova G."/>
            <person name="Obukhova E."/>
            <person name="Bogdanov V."/>
            <person name="Penin A."/>
            <person name="Logacheva M."/>
        </authorList>
    </citation>
    <scope>NUCLEOTIDE SEQUENCE</scope>
    <source>
        <strain evidence="4">Hsosn_3</strain>
        <tissue evidence="4">Leaf</tissue>
    </source>
</reference>
<dbReference type="AlphaFoldDB" id="A0AAD8LX18"/>
<dbReference type="CDD" id="cd01958">
    <property type="entry name" value="HPS_like"/>
    <property type="match status" value="1"/>
</dbReference>
<dbReference type="InterPro" id="IPR036312">
    <property type="entry name" value="Bifun_inhib/LTP/seed_sf"/>
</dbReference>
<dbReference type="SUPFAM" id="SSF47699">
    <property type="entry name" value="Bifunctional inhibitor/lipid-transfer protein/seed storage 2S albumin"/>
    <property type="match status" value="1"/>
</dbReference>
<proteinExistence type="predicted"/>